<dbReference type="FunFam" id="3.40.640.10:FF:000004">
    <property type="entry name" value="Acetylornithine aminotransferase"/>
    <property type="match status" value="1"/>
</dbReference>
<dbReference type="InterPro" id="IPR004636">
    <property type="entry name" value="AcOrn/SuccOrn_fam"/>
</dbReference>
<dbReference type="GO" id="GO:0042802">
    <property type="term" value="F:identical protein binding"/>
    <property type="evidence" value="ECO:0007669"/>
    <property type="project" value="TreeGrafter"/>
</dbReference>
<evidence type="ECO:0000256" key="4">
    <source>
        <dbReference type="ARBA" id="ARBA00022679"/>
    </source>
</evidence>
<dbReference type="NCBIfam" id="TIGR00707">
    <property type="entry name" value="argD"/>
    <property type="match status" value="1"/>
</dbReference>
<dbReference type="Gene3D" id="3.90.1150.10">
    <property type="entry name" value="Aspartate Aminotransferase, domain 1"/>
    <property type="match status" value="1"/>
</dbReference>
<dbReference type="Gene3D" id="3.40.640.10">
    <property type="entry name" value="Type I PLP-dependent aspartate aminotransferase-like (Major domain)"/>
    <property type="match status" value="1"/>
</dbReference>
<evidence type="ECO:0000256" key="5">
    <source>
        <dbReference type="ARBA" id="ARBA00022898"/>
    </source>
</evidence>
<dbReference type="InterPro" id="IPR050103">
    <property type="entry name" value="Class-III_PLP-dep_AT"/>
</dbReference>
<dbReference type="AlphaFoldDB" id="B8KSM8"/>
<dbReference type="PANTHER" id="PTHR11986">
    <property type="entry name" value="AMINOTRANSFERASE CLASS III"/>
    <property type="match status" value="1"/>
</dbReference>
<protein>
    <submittedName>
        <fullName evidence="8">Acetylornithine aminotransferase 1</fullName>
        <ecNumber evidence="8">2.6.1.11</ecNumber>
    </submittedName>
</protein>
<comment type="cofactor">
    <cofactor evidence="1">
        <name>pyridoxal 5'-phosphate</name>
        <dbReference type="ChEBI" id="CHEBI:597326"/>
    </cofactor>
</comment>
<dbReference type="PANTHER" id="PTHR11986:SF79">
    <property type="entry name" value="ACETYLORNITHINE AMINOTRANSFERASE, MITOCHONDRIAL"/>
    <property type="match status" value="1"/>
</dbReference>
<evidence type="ECO:0000256" key="6">
    <source>
        <dbReference type="ARBA" id="ARBA00029440"/>
    </source>
</evidence>
<dbReference type="InterPro" id="IPR049704">
    <property type="entry name" value="Aminotrans_3_PPA_site"/>
</dbReference>
<dbReference type="CDD" id="cd00610">
    <property type="entry name" value="OAT_like"/>
    <property type="match status" value="1"/>
</dbReference>
<dbReference type="InterPro" id="IPR015422">
    <property type="entry name" value="PyrdxlP-dep_Trfase_small"/>
</dbReference>
<dbReference type="GO" id="GO:0006526">
    <property type="term" value="P:L-arginine biosynthetic process"/>
    <property type="evidence" value="ECO:0007669"/>
    <property type="project" value="UniProtKB-ARBA"/>
</dbReference>
<dbReference type="eggNOG" id="COG4992">
    <property type="taxonomic scope" value="Bacteria"/>
</dbReference>
<evidence type="ECO:0000256" key="7">
    <source>
        <dbReference type="RuleBase" id="RU003560"/>
    </source>
</evidence>
<evidence type="ECO:0000256" key="2">
    <source>
        <dbReference type="ARBA" id="ARBA00022576"/>
    </source>
</evidence>
<dbReference type="SUPFAM" id="SSF53383">
    <property type="entry name" value="PLP-dependent transferases"/>
    <property type="match status" value="1"/>
</dbReference>
<dbReference type="RefSeq" id="WP_009019636.1">
    <property type="nucleotide sequence ID" value="NZ_DS999411.1"/>
</dbReference>
<dbReference type="InterPro" id="IPR005814">
    <property type="entry name" value="Aminotrans_3"/>
</dbReference>
<dbReference type="InterPro" id="IPR015424">
    <property type="entry name" value="PyrdxlP-dep_Trfase"/>
</dbReference>
<dbReference type="GO" id="GO:0003992">
    <property type="term" value="F:N2-acetyl-L-ornithine:2-oxoglutarate 5-aminotransferase activity"/>
    <property type="evidence" value="ECO:0007669"/>
    <property type="project" value="UniProtKB-EC"/>
</dbReference>
<dbReference type="EMBL" id="DS999411">
    <property type="protein sequence ID" value="EED34889.1"/>
    <property type="molecule type" value="Genomic_DNA"/>
</dbReference>
<dbReference type="OrthoDB" id="9801052at2"/>
<evidence type="ECO:0000256" key="1">
    <source>
        <dbReference type="ARBA" id="ARBA00001933"/>
    </source>
</evidence>
<accession>B8KSM8</accession>
<keyword evidence="3" id="KW-0028">Amino-acid biosynthesis</keyword>
<keyword evidence="9" id="KW-1185">Reference proteome</keyword>
<comment type="similarity">
    <text evidence="7">Belongs to the class-III pyridoxal-phosphate-dependent aminotransferase family.</text>
</comment>
<comment type="pathway">
    <text evidence="6">Amino-acid biosynthesis.</text>
</comment>
<dbReference type="PIRSF" id="PIRSF000521">
    <property type="entry name" value="Transaminase_4ab_Lys_Orn"/>
    <property type="match status" value="1"/>
</dbReference>
<dbReference type="GO" id="GO:0030170">
    <property type="term" value="F:pyridoxal phosphate binding"/>
    <property type="evidence" value="ECO:0007669"/>
    <property type="project" value="InterPro"/>
</dbReference>
<name>B8KSM8_9GAMM</name>
<proteinExistence type="inferred from homology"/>
<reference evidence="9" key="1">
    <citation type="journal article" date="2013" name="BMC Microbiol.">
        <title>Taxonomy and evolution of bacteriochlorophyll a-containing members of the OM60/NOR5 clade of marine gammaproteobacteria: description of Luminiphilus syltensis gen. nov., sp. nov., reclassification of Haliea rubra as Pseudohaliea rubra gen. nov., comb. nov., and emendation of Chromatocurvus halotolerans.</title>
        <authorList>
            <person name="Spring S."/>
            <person name="Riedel T."/>
            <person name="Sproer C."/>
            <person name="Yan S."/>
            <person name="Harder J."/>
            <person name="Fuchs B.M."/>
        </authorList>
    </citation>
    <scope>NUCLEOTIDE SEQUENCE [LARGE SCALE GENOMIC DNA]</scope>
    <source>
        <strain evidence="9">NOR51-B</strain>
    </source>
</reference>
<keyword evidence="4 8" id="KW-0808">Transferase</keyword>
<dbReference type="Proteomes" id="UP000004699">
    <property type="component" value="Unassembled WGS sequence"/>
</dbReference>
<sequence length="401" mass="42368">MTTYASRIMPTYGRLPVSFSRGAGELLFDGDDRPYIDGVSGIAVTNLGHCHPAVTKAITAQAGALVHTSNLYRIDTQEALAATLTDATGMDNVFFCNSGAEGNETAIKLARQYGAQKGIEHPGIVVLEAAFHGRTMAALSATGNEKLQLGFGPMLEGFYRVARDDIEAISRLAEAHANIVAVLVEPIQGEGGVYPLPVEYLKQLRAICDQHQWLLMFDEVQCGNGRCGSLYAFQRIGVTPDVLVTAKGLGNGVPIGACMARGDAAEVMAPGHHGTTYGGNPLACSAAQAVVDTLIGEQLWDRADPIRAAVLEGFRERLAEPGWVREVRGTGLMIGIELTLPCDGLVQCGLDQGVLLNVTAGRTVRLLPPLVMSDENARVLGGGVAEAIGAMMARQTQTKGA</sequence>
<keyword evidence="5 7" id="KW-0663">Pyridoxal phosphate</keyword>
<evidence type="ECO:0000313" key="8">
    <source>
        <dbReference type="EMBL" id="EED34889.1"/>
    </source>
</evidence>
<dbReference type="InterPro" id="IPR015421">
    <property type="entry name" value="PyrdxlP-dep_Trfase_major"/>
</dbReference>
<dbReference type="HOGENOM" id="CLU_016922_10_1_6"/>
<keyword evidence="2 8" id="KW-0032">Aminotransferase</keyword>
<evidence type="ECO:0000256" key="3">
    <source>
        <dbReference type="ARBA" id="ARBA00022605"/>
    </source>
</evidence>
<dbReference type="EC" id="2.6.1.11" evidence="8"/>
<dbReference type="PROSITE" id="PS00600">
    <property type="entry name" value="AA_TRANSFER_CLASS_3"/>
    <property type="match status" value="1"/>
</dbReference>
<dbReference type="Pfam" id="PF00202">
    <property type="entry name" value="Aminotran_3"/>
    <property type="match status" value="1"/>
</dbReference>
<gene>
    <name evidence="8" type="ORF">NOR51B_829</name>
</gene>
<dbReference type="STRING" id="565045.NOR51B_829"/>
<dbReference type="NCBIfam" id="NF002325">
    <property type="entry name" value="PRK01278.1"/>
    <property type="match status" value="1"/>
</dbReference>
<evidence type="ECO:0000313" key="9">
    <source>
        <dbReference type="Proteomes" id="UP000004699"/>
    </source>
</evidence>
<organism evidence="8 9">
    <name type="scientific">Luminiphilus syltensis NOR5-1B</name>
    <dbReference type="NCBI Taxonomy" id="565045"/>
    <lineage>
        <taxon>Bacteria</taxon>
        <taxon>Pseudomonadati</taxon>
        <taxon>Pseudomonadota</taxon>
        <taxon>Gammaproteobacteria</taxon>
        <taxon>Cellvibrionales</taxon>
        <taxon>Halieaceae</taxon>
        <taxon>Luminiphilus</taxon>
    </lineage>
</organism>